<keyword evidence="8 11" id="KW-0460">Magnesium</keyword>
<evidence type="ECO:0000259" key="15">
    <source>
        <dbReference type="Pfam" id="PF02775"/>
    </source>
</evidence>
<feature type="binding site" evidence="11">
    <location>
        <position position="470"/>
    </location>
    <ligand>
        <name>Mg(2+)</name>
        <dbReference type="ChEBI" id="CHEBI:18420"/>
    </ligand>
</feature>
<dbReference type="GO" id="GO:0005829">
    <property type="term" value="C:cytosol"/>
    <property type="evidence" value="ECO:0007669"/>
    <property type="project" value="TreeGrafter"/>
</dbReference>
<dbReference type="GO" id="GO:0030976">
    <property type="term" value="F:thiamine pyrophosphate binding"/>
    <property type="evidence" value="ECO:0007669"/>
    <property type="project" value="InterPro"/>
</dbReference>
<dbReference type="InterPro" id="IPR012000">
    <property type="entry name" value="Thiamin_PyroP_enz_cen_dom"/>
</dbReference>
<comment type="cofactor">
    <cofactor evidence="2">
        <name>thiamine diphosphate</name>
        <dbReference type="ChEBI" id="CHEBI:58937"/>
    </cofactor>
</comment>
<dbReference type="Pfam" id="PF02776">
    <property type="entry name" value="TPP_enzyme_N"/>
    <property type="match status" value="1"/>
</dbReference>
<dbReference type="InterPro" id="IPR047214">
    <property type="entry name" value="TPP_PDC_IPDC"/>
</dbReference>
<comment type="similarity">
    <text evidence="4 12">Belongs to the TPP enzyme family.</text>
</comment>
<dbReference type="PIRSF" id="PIRSF036565">
    <property type="entry name" value="Pyruvt_ip_decrb"/>
    <property type="match status" value="1"/>
</dbReference>
<feature type="binding site" evidence="11">
    <location>
        <position position="497"/>
    </location>
    <ligand>
        <name>Mg(2+)</name>
        <dbReference type="ChEBI" id="CHEBI:18420"/>
    </ligand>
</feature>
<organism evidence="17 18">
    <name type="scientific">Nakamurella endophytica</name>
    <dbReference type="NCBI Taxonomy" id="1748367"/>
    <lineage>
        <taxon>Bacteria</taxon>
        <taxon>Bacillati</taxon>
        <taxon>Actinomycetota</taxon>
        <taxon>Actinomycetes</taxon>
        <taxon>Nakamurellales</taxon>
        <taxon>Nakamurellaceae</taxon>
        <taxon>Nakamurella</taxon>
    </lineage>
</organism>
<proteinExistence type="inferred from homology"/>
<dbReference type="InterPro" id="IPR047213">
    <property type="entry name" value="TPP_PYR_PDC_IPDC-like"/>
</dbReference>
<evidence type="ECO:0000256" key="11">
    <source>
        <dbReference type="PIRSR" id="PIRSR036565-2"/>
    </source>
</evidence>
<keyword evidence="18" id="KW-1185">Reference proteome</keyword>
<evidence type="ECO:0000256" key="3">
    <source>
        <dbReference type="ARBA" id="ARBA00002938"/>
    </source>
</evidence>
<name>A0A917SNQ7_9ACTN</name>
<evidence type="ECO:0000259" key="14">
    <source>
        <dbReference type="Pfam" id="PF00205"/>
    </source>
</evidence>
<dbReference type="FunFam" id="3.40.50.970:FF:000019">
    <property type="entry name" value="Pyruvate decarboxylase isozyme"/>
    <property type="match status" value="1"/>
</dbReference>
<dbReference type="InterPro" id="IPR029035">
    <property type="entry name" value="DHS-like_NAD/FAD-binding_dom"/>
</dbReference>
<dbReference type="InterPro" id="IPR000399">
    <property type="entry name" value="TPP-bd_CS"/>
</dbReference>
<feature type="binding site" evidence="11">
    <location>
        <position position="499"/>
    </location>
    <ligand>
        <name>Mg(2+)</name>
        <dbReference type="ChEBI" id="CHEBI:18420"/>
    </ligand>
</feature>
<evidence type="ECO:0000256" key="1">
    <source>
        <dbReference type="ARBA" id="ARBA00001920"/>
    </source>
</evidence>
<reference evidence="17" key="1">
    <citation type="journal article" date="2014" name="Int. J. Syst. Evol. Microbiol.">
        <title>Complete genome sequence of Corynebacterium casei LMG S-19264T (=DSM 44701T), isolated from a smear-ripened cheese.</title>
        <authorList>
            <consortium name="US DOE Joint Genome Institute (JGI-PGF)"/>
            <person name="Walter F."/>
            <person name="Albersmeier A."/>
            <person name="Kalinowski J."/>
            <person name="Ruckert C."/>
        </authorList>
    </citation>
    <scope>NUCLEOTIDE SEQUENCE</scope>
    <source>
        <strain evidence="17">CGMCC 4.7308</strain>
    </source>
</reference>
<comment type="cofactor">
    <cofactor evidence="1">
        <name>a metal cation</name>
        <dbReference type="ChEBI" id="CHEBI:25213"/>
    </cofactor>
</comment>
<keyword evidence="7" id="KW-0210">Decarboxylase</keyword>
<dbReference type="Pfam" id="PF02775">
    <property type="entry name" value="TPP_enzyme_C"/>
    <property type="match status" value="1"/>
</dbReference>
<dbReference type="Pfam" id="PF00205">
    <property type="entry name" value="TPP_enzyme_M"/>
    <property type="match status" value="1"/>
</dbReference>
<evidence type="ECO:0000313" key="18">
    <source>
        <dbReference type="Proteomes" id="UP000655208"/>
    </source>
</evidence>
<feature type="compositionally biased region" description="Gly residues" evidence="13">
    <location>
        <begin position="358"/>
        <end position="370"/>
    </location>
</feature>
<dbReference type="EMBL" id="BMNA01000002">
    <property type="protein sequence ID" value="GGL91129.1"/>
    <property type="molecule type" value="Genomic_DNA"/>
</dbReference>
<evidence type="ECO:0000256" key="7">
    <source>
        <dbReference type="ARBA" id="ARBA00022793"/>
    </source>
</evidence>
<evidence type="ECO:0000256" key="4">
    <source>
        <dbReference type="ARBA" id="ARBA00007812"/>
    </source>
</evidence>
<accession>A0A917SNQ7</accession>
<evidence type="ECO:0000256" key="2">
    <source>
        <dbReference type="ARBA" id="ARBA00001964"/>
    </source>
</evidence>
<feature type="domain" description="Thiamine pyrophosphate enzyme central" evidence="14">
    <location>
        <begin position="214"/>
        <end position="326"/>
    </location>
</feature>
<dbReference type="GO" id="GO:0000949">
    <property type="term" value="P:aromatic amino acid family catabolic process to alcohol via Ehrlich pathway"/>
    <property type="evidence" value="ECO:0007669"/>
    <property type="project" value="TreeGrafter"/>
</dbReference>
<feature type="domain" description="Thiamine pyrophosphate enzyme N-terminal TPP-binding" evidence="16">
    <location>
        <begin position="5"/>
        <end position="110"/>
    </location>
</feature>
<dbReference type="SUPFAM" id="SSF52518">
    <property type="entry name" value="Thiamin diphosphate-binding fold (THDP-binding)"/>
    <property type="match status" value="2"/>
</dbReference>
<evidence type="ECO:0000256" key="5">
    <source>
        <dbReference type="ARBA" id="ARBA00020054"/>
    </source>
</evidence>
<evidence type="ECO:0000259" key="16">
    <source>
        <dbReference type="Pfam" id="PF02776"/>
    </source>
</evidence>
<evidence type="ECO:0000256" key="8">
    <source>
        <dbReference type="ARBA" id="ARBA00022842"/>
    </source>
</evidence>
<reference evidence="17" key="2">
    <citation type="submission" date="2020-09" db="EMBL/GenBank/DDBJ databases">
        <authorList>
            <person name="Sun Q."/>
            <person name="Zhou Y."/>
        </authorList>
    </citation>
    <scope>NUCLEOTIDE SEQUENCE</scope>
    <source>
        <strain evidence="17">CGMCC 4.7308</strain>
    </source>
</reference>
<dbReference type="GO" id="GO:0000287">
    <property type="term" value="F:magnesium ion binding"/>
    <property type="evidence" value="ECO:0007669"/>
    <property type="project" value="InterPro"/>
</dbReference>
<keyword evidence="10" id="KW-0456">Lyase</keyword>
<dbReference type="GO" id="GO:0004737">
    <property type="term" value="F:pyruvate decarboxylase activity"/>
    <property type="evidence" value="ECO:0007669"/>
    <property type="project" value="TreeGrafter"/>
</dbReference>
<dbReference type="InterPro" id="IPR011766">
    <property type="entry name" value="TPP_enzyme_TPP-bd"/>
</dbReference>
<dbReference type="FunFam" id="3.40.50.970:FF:000024">
    <property type="entry name" value="Pyruvate decarboxylase isozyme"/>
    <property type="match status" value="1"/>
</dbReference>
<sequence>MTGYTVADYLLDRLHELGVDRVFGVPGDYTLALLDHVVAHPGVAWTGCANELNAGYAADGYARIRGLGAVMTTFGVGELSALNAVAGAFAEHVPLVEIVGSPATGSQAAQRIVHHSLGDGVFTHFLDMHAGVTCARAALTPDDATAEIDRVLCTVRDERLPGYLVVPAEVAVAEVDPPDAPLPAAPPETDQEVLSRFTEAAGRLLDAHPDGPVAVLGGLLVHRFGATSVLENLVAAGGLRYATTLWGKSLLDESDPLFAGVYSGAAGDQDARRTVEDAAVTVLAGVQFTDLNSGFFSQHLDRARTVEIDAEMSSVGDELFAPLRLVDALQALVPLVTAIAGGRVPAELGDPAATGATGSTGGPATGGSGRGDATAHRSPAAGTATDDDAADAAPLGQQTLWDTVAAALRTGDIVLADQGTSFYGMATHRLPRGVTFLGQPLWASIGYTLPALLGATLAAPGRRGVLLIGDGAAQMTVQELGTLFALGVPAVVLVVDNDGYTVERAIHGPKQPYNDIPRWDWSRAGDFFGPGRPSRSSRVTTVGALREALAAAEGSTDTVTVIQAAVPPLDVPPLLTSIAQAAALANSRR</sequence>
<protein>
    <recommendedName>
        <fullName evidence="5">Alpha-keto-acid decarboxylase</fullName>
    </recommendedName>
</protein>
<gene>
    <name evidence="17" type="ORF">GCM10011594_08540</name>
</gene>
<dbReference type="Gene3D" id="3.40.50.970">
    <property type="match status" value="2"/>
</dbReference>
<evidence type="ECO:0000256" key="12">
    <source>
        <dbReference type="RuleBase" id="RU362132"/>
    </source>
</evidence>
<dbReference type="PROSITE" id="PS00187">
    <property type="entry name" value="TPP_ENZYMES"/>
    <property type="match status" value="1"/>
</dbReference>
<dbReference type="Gene3D" id="3.40.50.1220">
    <property type="entry name" value="TPP-binding domain"/>
    <property type="match status" value="1"/>
</dbReference>
<dbReference type="InterPro" id="IPR012001">
    <property type="entry name" value="Thiamin_PyroP_enz_TPP-bd_dom"/>
</dbReference>
<comment type="function">
    <text evidence="3">Decarboxylates branched-chain and aromatic alpha-keto acids to aldehydes.</text>
</comment>
<keyword evidence="6 11" id="KW-0479">Metal-binding</keyword>
<dbReference type="CDD" id="cd07038">
    <property type="entry name" value="TPP_PYR_PDC_IPDC_like"/>
    <property type="match status" value="1"/>
</dbReference>
<dbReference type="SUPFAM" id="SSF52467">
    <property type="entry name" value="DHS-like NAD/FAD-binding domain"/>
    <property type="match status" value="1"/>
</dbReference>
<dbReference type="InterPro" id="IPR012110">
    <property type="entry name" value="PDC/IPDC-like"/>
</dbReference>
<feature type="domain" description="Thiamine pyrophosphate enzyme TPP-binding" evidence="15">
    <location>
        <begin position="427"/>
        <end position="510"/>
    </location>
</feature>
<dbReference type="InterPro" id="IPR029061">
    <property type="entry name" value="THDP-binding"/>
</dbReference>
<feature type="region of interest" description="Disordered" evidence="13">
    <location>
        <begin position="350"/>
        <end position="389"/>
    </location>
</feature>
<evidence type="ECO:0000256" key="10">
    <source>
        <dbReference type="ARBA" id="ARBA00023239"/>
    </source>
</evidence>
<dbReference type="CDD" id="cd02005">
    <property type="entry name" value="TPP_PDC_IPDC"/>
    <property type="match status" value="1"/>
</dbReference>
<comment type="caution">
    <text evidence="17">The sequence shown here is derived from an EMBL/GenBank/DDBJ whole genome shotgun (WGS) entry which is preliminary data.</text>
</comment>
<keyword evidence="9 12" id="KW-0786">Thiamine pyrophosphate</keyword>
<dbReference type="AlphaFoldDB" id="A0A917SNQ7"/>
<evidence type="ECO:0000313" key="17">
    <source>
        <dbReference type="EMBL" id="GGL91129.1"/>
    </source>
</evidence>
<evidence type="ECO:0000256" key="13">
    <source>
        <dbReference type="SAM" id="MobiDB-lite"/>
    </source>
</evidence>
<evidence type="ECO:0000256" key="6">
    <source>
        <dbReference type="ARBA" id="ARBA00022723"/>
    </source>
</evidence>
<dbReference type="PANTHER" id="PTHR43452:SF30">
    <property type="entry name" value="PYRUVATE DECARBOXYLASE ISOZYME 1-RELATED"/>
    <property type="match status" value="1"/>
</dbReference>
<dbReference type="Proteomes" id="UP000655208">
    <property type="component" value="Unassembled WGS sequence"/>
</dbReference>
<evidence type="ECO:0000256" key="9">
    <source>
        <dbReference type="ARBA" id="ARBA00023052"/>
    </source>
</evidence>
<dbReference type="PANTHER" id="PTHR43452">
    <property type="entry name" value="PYRUVATE DECARBOXYLASE"/>
    <property type="match status" value="1"/>
</dbReference>
<comment type="cofactor">
    <cofactor evidence="11">
        <name>Mg(2+)</name>
        <dbReference type="ChEBI" id="CHEBI:18420"/>
    </cofactor>
    <text evidence="11">Binds 1 Mg(2+) per subunit.</text>
</comment>